<dbReference type="Gene3D" id="3.30.450.180">
    <property type="match status" value="1"/>
</dbReference>
<gene>
    <name evidence="2" type="ORF">VN24_00340</name>
</gene>
<dbReference type="KEGG" id="pbj:VN24_00340"/>
<evidence type="ECO:0000259" key="1">
    <source>
        <dbReference type="SMART" id="SM00530"/>
    </source>
</evidence>
<keyword evidence="2" id="KW-0238">DNA-binding</keyword>
<protein>
    <submittedName>
        <fullName evidence="2">DNA-binding protein</fullName>
    </submittedName>
</protein>
<dbReference type="CDD" id="cd00093">
    <property type="entry name" value="HTH_XRE"/>
    <property type="match status" value="1"/>
</dbReference>
<reference evidence="3" key="2">
    <citation type="submission" date="2015-03" db="EMBL/GenBank/DDBJ databases">
        <title>Genome sequence of Paenibacillus beijingensis strain DSM 24997T.</title>
        <authorList>
            <person name="Kwak Y."/>
            <person name="Shin J.-H."/>
        </authorList>
    </citation>
    <scope>NUCLEOTIDE SEQUENCE [LARGE SCALE GENOMIC DNA]</scope>
    <source>
        <strain evidence="3">DSM 24997</strain>
    </source>
</reference>
<dbReference type="GO" id="GO:0003677">
    <property type="term" value="F:DNA binding"/>
    <property type="evidence" value="ECO:0007669"/>
    <property type="project" value="UniProtKB-KW"/>
</dbReference>
<dbReference type="Gene3D" id="1.10.260.40">
    <property type="entry name" value="lambda repressor-like DNA-binding domains"/>
    <property type="match status" value="1"/>
</dbReference>
<dbReference type="SMART" id="SM00530">
    <property type="entry name" value="HTH_XRE"/>
    <property type="match status" value="1"/>
</dbReference>
<dbReference type="HOGENOM" id="CLU_057862_2_0_9"/>
<dbReference type="InterPro" id="IPR041413">
    <property type="entry name" value="MLTR_LBD"/>
</dbReference>
<feature type="domain" description="HTH cro/C1-type" evidence="1">
    <location>
        <begin position="13"/>
        <end position="85"/>
    </location>
</feature>
<dbReference type="OrthoDB" id="5346389at2"/>
<organism evidence="2 3">
    <name type="scientific">Paenibacillus beijingensis</name>
    <dbReference type="NCBI Taxonomy" id="1126833"/>
    <lineage>
        <taxon>Bacteria</taxon>
        <taxon>Bacillati</taxon>
        <taxon>Bacillota</taxon>
        <taxon>Bacilli</taxon>
        <taxon>Bacillales</taxon>
        <taxon>Paenibacillaceae</taxon>
        <taxon>Paenibacillus</taxon>
    </lineage>
</organism>
<dbReference type="STRING" id="1126833.VN24_00340"/>
<dbReference type="EMBL" id="CP011058">
    <property type="protein sequence ID" value="AJY73356.1"/>
    <property type="molecule type" value="Genomic_DNA"/>
</dbReference>
<accession>A0A0D5NDP9</accession>
<dbReference type="InterPro" id="IPR010982">
    <property type="entry name" value="Lambda_DNA-bd_dom_sf"/>
</dbReference>
<reference evidence="2 3" key="1">
    <citation type="journal article" date="2015" name="J. Biotechnol.">
        <title>Complete genome sequence of Paenibacillus beijingensis 7188(T) (=DSM 24997(T)), a novel rhizobacterium from jujube garden soil.</title>
        <authorList>
            <person name="Kwak Y."/>
            <person name="Shin J.H."/>
        </authorList>
    </citation>
    <scope>NUCLEOTIDE SEQUENCE [LARGE SCALE GENOMIC DNA]</scope>
    <source>
        <strain evidence="2 3">DSM 24997</strain>
    </source>
</reference>
<evidence type="ECO:0000313" key="3">
    <source>
        <dbReference type="Proteomes" id="UP000032633"/>
    </source>
</evidence>
<dbReference type="Pfam" id="PF13560">
    <property type="entry name" value="HTH_31"/>
    <property type="match status" value="1"/>
</dbReference>
<dbReference type="Proteomes" id="UP000032633">
    <property type="component" value="Chromosome"/>
</dbReference>
<dbReference type="AlphaFoldDB" id="A0A0D5NDP9"/>
<proteinExistence type="predicted"/>
<evidence type="ECO:0000313" key="2">
    <source>
        <dbReference type="EMBL" id="AJY73356.1"/>
    </source>
</evidence>
<name>A0A0D5NDP9_9BACL</name>
<keyword evidence="3" id="KW-1185">Reference proteome</keyword>
<dbReference type="PANTHER" id="PTHR35010">
    <property type="entry name" value="BLL4672 PROTEIN-RELATED"/>
    <property type="match status" value="1"/>
</dbReference>
<dbReference type="RefSeq" id="WP_045668791.1">
    <property type="nucleotide sequence ID" value="NZ_CP011058.1"/>
</dbReference>
<dbReference type="PATRIC" id="fig|1126833.4.peg.80"/>
<dbReference type="SUPFAM" id="SSF47413">
    <property type="entry name" value="lambda repressor-like DNA-binding domains"/>
    <property type="match status" value="1"/>
</dbReference>
<dbReference type="Pfam" id="PF17765">
    <property type="entry name" value="MLTR_LBD"/>
    <property type="match status" value="1"/>
</dbReference>
<sequence length="284" mass="32510">MNTQTRLQALSAFLKSQRAKLTPQSVGLPEGTRRRTPGLRREEVAQLAGVSSTWYTWLEQGRDIQASHSVLGSIASALRLNGDERKYLFALASGSGTVTPPPSDEPLPQIMPPLQKMIRELRYCPAIITDRRYQIVGWNAAAACVFLDFEQIPPEERNMIRLLFARKELRRLAVNWDHFISGFLAIFRAYYGQYVEDEWYERFLAEMRGLHAEFDPLWNDSRANRAPDVVLEFRHAKAGKMLFHLASLQVHGSADLRCSVYTPAEDSLTESKLKRLMENMERKP</sequence>
<dbReference type="InterPro" id="IPR001387">
    <property type="entry name" value="Cro/C1-type_HTH"/>
</dbReference>